<keyword evidence="1" id="KW-0472">Membrane</keyword>
<organism evidence="2 3">
    <name type="scientific">Kluyvera intermedia</name>
    <name type="common">Enterobacter intermedius</name>
    <dbReference type="NCBI Taxonomy" id="61648"/>
    <lineage>
        <taxon>Bacteria</taxon>
        <taxon>Pseudomonadati</taxon>
        <taxon>Pseudomonadota</taxon>
        <taxon>Gammaproteobacteria</taxon>
        <taxon>Enterobacterales</taxon>
        <taxon>Enterobacteriaceae</taxon>
        <taxon>Kluyvera</taxon>
    </lineage>
</organism>
<accession>A0A9P3WFT0</accession>
<evidence type="ECO:0000256" key="1">
    <source>
        <dbReference type="SAM" id="Phobius"/>
    </source>
</evidence>
<gene>
    <name evidence="2" type="ORF">I8531_003820</name>
</gene>
<sequence length="185" mass="20882">MKALGSILLIFGIIFVFSSMVMDTSVSTGYGTRVNNIGLMRDQQNYLILGSVFLLGGLLVLIFRKPKASLRDEVECPHCAEKILSQAKVCKHCGRDVAAKISDEKLGDNKSHQFLWYENNVLTLNRENIIKYAHELNERMPSQTISLIMQVHSNVIQDIKSSMPINLADEFVVQLETSLRKIKNQ</sequence>
<feature type="transmembrane region" description="Helical" evidence="1">
    <location>
        <begin position="45"/>
        <end position="63"/>
    </location>
</feature>
<dbReference type="RefSeq" id="WP_052958819.1">
    <property type="nucleotide sequence ID" value="NZ_CABMNU010000005.1"/>
</dbReference>
<name>A0A9P3WFT0_KLUIN</name>
<keyword evidence="1" id="KW-0812">Transmembrane</keyword>
<comment type="caution">
    <text evidence="2">The sequence shown here is derived from an EMBL/GenBank/DDBJ whole genome shotgun (WGS) entry which is preliminary data.</text>
</comment>
<proteinExistence type="predicted"/>
<protein>
    <submittedName>
        <fullName evidence="2">Zinc ribbon domain-containing protein</fullName>
    </submittedName>
</protein>
<dbReference type="Proteomes" id="UP000867740">
    <property type="component" value="Unassembled WGS sequence"/>
</dbReference>
<dbReference type="AlphaFoldDB" id="A0A9P3WFT0"/>
<keyword evidence="1" id="KW-1133">Transmembrane helix</keyword>
<dbReference type="EMBL" id="DACSUM010000036">
    <property type="protein sequence ID" value="HAT3583478.1"/>
    <property type="molecule type" value="Genomic_DNA"/>
</dbReference>
<evidence type="ECO:0000313" key="2">
    <source>
        <dbReference type="EMBL" id="HAT3583478.1"/>
    </source>
</evidence>
<reference evidence="2" key="2">
    <citation type="submission" date="2020-10" db="EMBL/GenBank/DDBJ databases">
        <authorList>
            <consortium name="NCBI Pathogen Detection Project"/>
        </authorList>
    </citation>
    <scope>NUCLEOTIDE SEQUENCE</scope>
    <source>
        <strain evidence="2">CAVp300</strain>
    </source>
</reference>
<reference evidence="2" key="1">
    <citation type="journal article" date="2018" name="Genome Biol.">
        <title>SKESA: strategic k-mer extension for scrupulous assemblies.</title>
        <authorList>
            <person name="Souvorov A."/>
            <person name="Agarwala R."/>
            <person name="Lipman D.J."/>
        </authorList>
    </citation>
    <scope>NUCLEOTIDE SEQUENCE</scope>
    <source>
        <strain evidence="2">CAVp300</strain>
    </source>
</reference>
<evidence type="ECO:0000313" key="3">
    <source>
        <dbReference type="Proteomes" id="UP000867740"/>
    </source>
</evidence>